<dbReference type="Proteomes" id="UP000182715">
    <property type="component" value="Unassembled WGS sequence"/>
</dbReference>
<name>A0A0H5QDF8_NEIMI</name>
<reference evidence="1 2" key="1">
    <citation type="submission" date="2014-11" db="EMBL/GenBank/DDBJ databases">
        <authorList>
            <person name="Diene M.Seydina."/>
        </authorList>
    </citation>
    <scope>NUCLEOTIDE SEQUENCE [LARGE SCALE GENOMIC DNA]</scope>
    <source>
        <strain evidence="1 2">Neisseria meningitidis CHUV</strain>
    </source>
</reference>
<dbReference type="EMBL" id="CVTF01000115">
    <property type="protein sequence ID" value="CRZ00047.1"/>
    <property type="molecule type" value="Genomic_DNA"/>
</dbReference>
<evidence type="ECO:0000313" key="1">
    <source>
        <dbReference type="EMBL" id="CRZ00047.1"/>
    </source>
</evidence>
<dbReference type="AlphaFoldDB" id="A0A0H5QDF8"/>
<proteinExistence type="predicted"/>
<sequence length="39" mass="4831">MTIHTYPWYEWFFCVLKMPSERSDGIFMRQVSDICRSRL</sequence>
<organism evidence="1 2">
    <name type="scientific">Neisseria meningitidis serogroup B</name>
    <dbReference type="NCBI Taxonomy" id="491"/>
    <lineage>
        <taxon>Bacteria</taxon>
        <taxon>Pseudomonadati</taxon>
        <taxon>Pseudomonadota</taxon>
        <taxon>Betaproteobacteria</taxon>
        <taxon>Neisseriales</taxon>
        <taxon>Neisseriaceae</taxon>
        <taxon>Neisseria</taxon>
    </lineage>
</organism>
<evidence type="ECO:0000313" key="2">
    <source>
        <dbReference type="Proteomes" id="UP000182715"/>
    </source>
</evidence>
<accession>A0A0H5QDF8</accession>
<protein>
    <submittedName>
        <fullName evidence="1">Uncharacterized protein</fullName>
    </submittedName>
</protein>